<evidence type="ECO:0000313" key="3">
    <source>
        <dbReference type="EMBL" id="MFC4987848.1"/>
    </source>
</evidence>
<keyword evidence="3" id="KW-0328">Glycosyltransferase</keyword>
<protein>
    <submittedName>
        <fullName evidence="3">Glycosyltransferase</fullName>
        <ecNumber evidence="3">2.4.-.-</ecNumber>
    </submittedName>
</protein>
<dbReference type="GO" id="GO:0016757">
    <property type="term" value="F:glycosyltransferase activity"/>
    <property type="evidence" value="ECO:0007669"/>
    <property type="project" value="UniProtKB-KW"/>
</dbReference>
<dbReference type="RefSeq" id="WP_224829299.1">
    <property type="nucleotide sequence ID" value="NZ_JAIVEF010000019.1"/>
</dbReference>
<dbReference type="Pfam" id="PF13439">
    <property type="entry name" value="Glyco_transf_4"/>
    <property type="match status" value="1"/>
</dbReference>
<dbReference type="Pfam" id="PF00534">
    <property type="entry name" value="Glycos_transf_1"/>
    <property type="match status" value="1"/>
</dbReference>
<sequence>MRIGILAHSFPKLSETFVLDNIIGMMDRGHDVSVFSLLSAHDSIQHPTIQEYDILERTTYLDTPNSVPAALLETVPNTMLLAANAPEALGVIAKIERERGVLEAGRFAYRAHPVLHAELDVLHAHFGPVGRRAARFDQIGACDAFVVSFHGWGIRRADEHGEQIYAHLFDHADCILANTRYTRERLIEFGADPDTVRVHHVGINPDRFRPDDRTHDSDTMTVLTVARLHETKGLEYGILAAKKLSKRLQDVDVRYRIVGSGSLEGKLRKQIQENDASDVVTLCGPMDQTGVIDELHSADVFLLPSLEEGFGRVLLEAQASELPVVASDVGGIPEAVSPGDSALLVPPRDTEAIADRLKQLANDPSTRATLGAAGRTYVRDNFDIEDLNDRLEALYAELV</sequence>
<dbReference type="InterPro" id="IPR028098">
    <property type="entry name" value="Glyco_trans_4-like_N"/>
</dbReference>
<name>A0ABD5QDL3_9EURY</name>
<dbReference type="PANTHER" id="PTHR45947:SF3">
    <property type="entry name" value="SULFOQUINOVOSYL TRANSFERASE SQD2"/>
    <property type="match status" value="1"/>
</dbReference>
<gene>
    <name evidence="3" type="ORF">ACFPFO_08750</name>
</gene>
<feature type="domain" description="Glycosyl transferase family 1" evidence="1">
    <location>
        <begin position="213"/>
        <end position="375"/>
    </location>
</feature>
<dbReference type="PANTHER" id="PTHR45947">
    <property type="entry name" value="SULFOQUINOVOSYL TRANSFERASE SQD2"/>
    <property type="match status" value="1"/>
</dbReference>
<dbReference type="Proteomes" id="UP001595925">
    <property type="component" value="Unassembled WGS sequence"/>
</dbReference>
<dbReference type="Gene3D" id="3.40.50.2000">
    <property type="entry name" value="Glycogen Phosphorylase B"/>
    <property type="match status" value="2"/>
</dbReference>
<dbReference type="EMBL" id="JBHSJG010000033">
    <property type="protein sequence ID" value="MFC4987848.1"/>
    <property type="molecule type" value="Genomic_DNA"/>
</dbReference>
<proteinExistence type="predicted"/>
<organism evidence="3 4">
    <name type="scientific">Saliphagus infecundisoli</name>
    <dbReference type="NCBI Taxonomy" id="1849069"/>
    <lineage>
        <taxon>Archaea</taxon>
        <taxon>Methanobacteriati</taxon>
        <taxon>Methanobacteriota</taxon>
        <taxon>Stenosarchaea group</taxon>
        <taxon>Halobacteria</taxon>
        <taxon>Halobacteriales</taxon>
        <taxon>Natrialbaceae</taxon>
        <taxon>Saliphagus</taxon>
    </lineage>
</organism>
<feature type="domain" description="Glycosyltransferase subfamily 4-like N-terminal" evidence="2">
    <location>
        <begin position="15"/>
        <end position="207"/>
    </location>
</feature>
<dbReference type="InterPro" id="IPR001296">
    <property type="entry name" value="Glyco_trans_1"/>
</dbReference>
<dbReference type="SUPFAM" id="SSF53756">
    <property type="entry name" value="UDP-Glycosyltransferase/glycogen phosphorylase"/>
    <property type="match status" value="1"/>
</dbReference>
<evidence type="ECO:0000259" key="2">
    <source>
        <dbReference type="Pfam" id="PF13439"/>
    </source>
</evidence>
<dbReference type="InterPro" id="IPR050194">
    <property type="entry name" value="Glycosyltransferase_grp1"/>
</dbReference>
<dbReference type="AlphaFoldDB" id="A0ABD5QDL3"/>
<reference evidence="3 4" key="1">
    <citation type="journal article" date="2019" name="Int. J. Syst. Evol. Microbiol.">
        <title>The Global Catalogue of Microorganisms (GCM) 10K type strain sequencing project: providing services to taxonomists for standard genome sequencing and annotation.</title>
        <authorList>
            <consortium name="The Broad Institute Genomics Platform"/>
            <consortium name="The Broad Institute Genome Sequencing Center for Infectious Disease"/>
            <person name="Wu L."/>
            <person name="Ma J."/>
        </authorList>
    </citation>
    <scope>NUCLEOTIDE SEQUENCE [LARGE SCALE GENOMIC DNA]</scope>
    <source>
        <strain evidence="3 4">CGMCC 1.15824</strain>
    </source>
</reference>
<evidence type="ECO:0000259" key="1">
    <source>
        <dbReference type="Pfam" id="PF00534"/>
    </source>
</evidence>
<evidence type="ECO:0000313" key="4">
    <source>
        <dbReference type="Proteomes" id="UP001595925"/>
    </source>
</evidence>
<accession>A0ABD5QDL3</accession>
<dbReference type="EC" id="2.4.-.-" evidence="3"/>
<comment type="caution">
    <text evidence="3">The sequence shown here is derived from an EMBL/GenBank/DDBJ whole genome shotgun (WGS) entry which is preliminary data.</text>
</comment>
<keyword evidence="3" id="KW-0808">Transferase</keyword>
<keyword evidence="4" id="KW-1185">Reference proteome</keyword>